<dbReference type="Pfam" id="PF05971">
    <property type="entry name" value="Methyltransf_10"/>
    <property type="match status" value="3"/>
</dbReference>
<dbReference type="SUPFAM" id="SSF53335">
    <property type="entry name" value="S-adenosyl-L-methionine-dependent methyltransferases"/>
    <property type="match status" value="1"/>
</dbReference>
<keyword evidence="2" id="KW-0808">Transferase</keyword>
<dbReference type="PANTHER" id="PTHR13393:SF0">
    <property type="entry name" value="RNA N6-ADENOSINE-METHYLTRANSFERASE METTL16"/>
    <property type="match status" value="1"/>
</dbReference>
<protein>
    <recommendedName>
        <fullName evidence="7">U6 small nuclear RNA (adenine-(43)-N(6))-methyltransferase</fullName>
    </recommendedName>
</protein>
<dbReference type="PANTHER" id="PTHR13393">
    <property type="entry name" value="SAM-DEPENDENT METHYLTRANSFERASE"/>
    <property type="match status" value="1"/>
</dbReference>
<evidence type="ECO:0000256" key="1">
    <source>
        <dbReference type="ARBA" id="ARBA00022603"/>
    </source>
</evidence>
<dbReference type="AlphaFoldDB" id="A0A9P3PX54"/>
<feature type="binding site" evidence="3">
    <location>
        <position position="70"/>
    </location>
    <ligand>
        <name>S-adenosyl-L-methionine</name>
        <dbReference type="ChEBI" id="CHEBI:59789"/>
    </ligand>
</feature>
<evidence type="ECO:0008006" key="7">
    <source>
        <dbReference type="Google" id="ProtNLM"/>
    </source>
</evidence>
<dbReference type="Gene3D" id="3.40.50.150">
    <property type="entry name" value="Vaccinia Virus protein VP39"/>
    <property type="match status" value="1"/>
</dbReference>
<gene>
    <name evidence="5" type="ORF">LshimejAT787_1401370</name>
</gene>
<evidence type="ECO:0000256" key="3">
    <source>
        <dbReference type="PIRSR" id="PIRSR037350-1"/>
    </source>
</evidence>
<evidence type="ECO:0000256" key="2">
    <source>
        <dbReference type="ARBA" id="ARBA00022679"/>
    </source>
</evidence>
<dbReference type="GO" id="GO:0005634">
    <property type="term" value="C:nucleus"/>
    <property type="evidence" value="ECO:0007669"/>
    <property type="project" value="TreeGrafter"/>
</dbReference>
<dbReference type="InterPro" id="IPR029063">
    <property type="entry name" value="SAM-dependent_MTases_sf"/>
</dbReference>
<evidence type="ECO:0000313" key="5">
    <source>
        <dbReference type="EMBL" id="GLB43625.1"/>
    </source>
</evidence>
<feature type="region of interest" description="Disordered" evidence="4">
    <location>
        <begin position="443"/>
        <end position="462"/>
    </location>
</feature>
<dbReference type="GO" id="GO:0008168">
    <property type="term" value="F:methyltransferase activity"/>
    <property type="evidence" value="ECO:0007669"/>
    <property type="project" value="UniProtKB-KW"/>
</dbReference>
<accession>A0A9P3PX54</accession>
<evidence type="ECO:0000256" key="4">
    <source>
        <dbReference type="SAM" id="MobiDB-lite"/>
    </source>
</evidence>
<feature type="binding site" evidence="3">
    <location>
        <position position="225"/>
    </location>
    <ligand>
        <name>S-adenosyl-L-methionine</name>
        <dbReference type="ChEBI" id="CHEBI:59789"/>
    </ligand>
</feature>
<dbReference type="InterPro" id="IPR010286">
    <property type="entry name" value="METTL16/RlmF"/>
</dbReference>
<dbReference type="OrthoDB" id="514248at2759"/>
<reference evidence="5" key="1">
    <citation type="submission" date="2022-07" db="EMBL/GenBank/DDBJ databases">
        <title>The genome of Lyophyllum shimeji provides insight into the initial evolution of ectomycorrhizal fungal genome.</title>
        <authorList>
            <person name="Kobayashi Y."/>
            <person name="Shibata T."/>
            <person name="Hirakawa H."/>
            <person name="Shigenobu S."/>
            <person name="Nishiyama T."/>
            <person name="Yamada A."/>
            <person name="Hasebe M."/>
            <person name="Kawaguchi M."/>
        </authorList>
    </citation>
    <scope>NUCLEOTIDE SEQUENCE</scope>
    <source>
        <strain evidence="5">AT787</strain>
    </source>
</reference>
<keyword evidence="1" id="KW-0489">Methyltransferase</keyword>
<keyword evidence="3" id="KW-0949">S-adenosyl-L-methionine</keyword>
<comment type="caution">
    <text evidence="5">The sequence shown here is derived from an EMBL/GenBank/DDBJ whole genome shotgun (WGS) entry which is preliminary data.</text>
</comment>
<evidence type="ECO:0000313" key="6">
    <source>
        <dbReference type="Proteomes" id="UP001063166"/>
    </source>
</evidence>
<proteinExistence type="predicted"/>
<keyword evidence="6" id="KW-1185">Reference proteome</keyword>
<organism evidence="5 6">
    <name type="scientific">Lyophyllum shimeji</name>
    <name type="common">Hon-shimeji</name>
    <name type="synonym">Tricholoma shimeji</name>
    <dbReference type="NCBI Taxonomy" id="47721"/>
    <lineage>
        <taxon>Eukaryota</taxon>
        <taxon>Fungi</taxon>
        <taxon>Dikarya</taxon>
        <taxon>Basidiomycota</taxon>
        <taxon>Agaricomycotina</taxon>
        <taxon>Agaricomycetes</taxon>
        <taxon>Agaricomycetidae</taxon>
        <taxon>Agaricales</taxon>
        <taxon>Tricholomatineae</taxon>
        <taxon>Lyophyllaceae</taxon>
        <taxon>Lyophyllum</taxon>
    </lineage>
</organism>
<sequence>MHSRNPYRLPPDFKALACSHPPLAKHLQGDTIDFHDDAAQRCLTQALLKRDFNLDIQLPPDRLCPPVPNRLNYVLWIQDIVSNFRDAVRFVSGTGEVTVRGLDIGTGASAIYPLLACTLEPTWTFVATELDDRSFTYARDNVRSNGLSDRIRVVKIDANMSDSAISGPDGRVGEPYFGFDRLLAGAWDGDGNAGYRSDYYLEPMISAKQEAETDDGAEIQFTMCNPPFYSSAEDVAQSEARKEHTAFGVCTGAPVEMITPGGEAWFVGTMVRESVGLRKTQEVGAGIVELDDGRGKRRRVDGEATQATEAAVTAEVSTLSPETTTAQRKEKRKVLRWYTSMLGKLSSVVEVVDIFKELGITNYAITEFVQGHTRRWAVGWSVGPWRLGDDIARITNPNPTLQRLLPPRNTLRSTVGVVRGDIGERLLGVLSSVEGARVTLLDETEGTGGGSGAGDDATNGQDTVPKSVVCKLVVSVASDTWSRAARRKRKRGDAQGDALAGDAAACFTPAEVRSDPALVCAITVLSGGQGTELDMEVRWLYGRNRALLESFASHVGKKVRLEMVAIGGVR</sequence>
<feature type="binding site" evidence="3">
    <location>
        <position position="105"/>
    </location>
    <ligand>
        <name>S-adenosyl-L-methionine</name>
        <dbReference type="ChEBI" id="CHEBI:59789"/>
    </ligand>
</feature>
<dbReference type="Proteomes" id="UP001063166">
    <property type="component" value="Unassembled WGS sequence"/>
</dbReference>
<dbReference type="CDD" id="cd02440">
    <property type="entry name" value="AdoMet_MTases"/>
    <property type="match status" value="1"/>
</dbReference>
<dbReference type="EMBL" id="BRPK01000014">
    <property type="protein sequence ID" value="GLB43625.1"/>
    <property type="molecule type" value="Genomic_DNA"/>
</dbReference>
<dbReference type="GO" id="GO:0070475">
    <property type="term" value="P:rRNA base methylation"/>
    <property type="evidence" value="ECO:0007669"/>
    <property type="project" value="TreeGrafter"/>
</dbReference>
<feature type="binding site" evidence="3">
    <location>
        <position position="129"/>
    </location>
    <ligand>
        <name>S-adenosyl-L-methionine</name>
        <dbReference type="ChEBI" id="CHEBI:59789"/>
    </ligand>
</feature>
<name>A0A9P3PX54_LYOSH</name>